<proteinExistence type="predicted"/>
<evidence type="ECO:0000256" key="1">
    <source>
        <dbReference type="SAM" id="MobiDB-lite"/>
    </source>
</evidence>
<dbReference type="AlphaFoldDB" id="A0A7S4W3S8"/>
<reference evidence="2" key="1">
    <citation type="submission" date="2021-01" db="EMBL/GenBank/DDBJ databases">
        <authorList>
            <person name="Corre E."/>
            <person name="Pelletier E."/>
            <person name="Niang G."/>
            <person name="Scheremetjew M."/>
            <person name="Finn R."/>
            <person name="Kale V."/>
            <person name="Holt S."/>
            <person name="Cochrane G."/>
            <person name="Meng A."/>
            <person name="Brown T."/>
            <person name="Cohen L."/>
        </authorList>
    </citation>
    <scope>NUCLEOTIDE SEQUENCE</scope>
    <source>
        <strain evidence="2">GSO104</strain>
    </source>
</reference>
<feature type="compositionally biased region" description="Basic and acidic residues" evidence="1">
    <location>
        <begin position="71"/>
        <end position="81"/>
    </location>
</feature>
<accession>A0A7S4W3S8</accession>
<sequence length="204" mass="23025">MKMATSISSVRTIAINFIFLATVQSALSLVVPHNFRIQTKSISSPKYNQQNHGRPLGRRCPPLNMVPRYDPTTKRWEPTKPEEEESAGYPPLGSLLRQGPLPFFRRLTDSDSYEQGVLKMMANESMDRNEAQGNMDAYLRNPNDWALQKVEEKRGAPKIDYGAPPETGQLILTGIWSSILFVIISRILYVGFNGCDSFCQATHF</sequence>
<dbReference type="EMBL" id="HBNS01062081">
    <property type="protein sequence ID" value="CAE4670535.1"/>
    <property type="molecule type" value="Transcribed_RNA"/>
</dbReference>
<protein>
    <submittedName>
        <fullName evidence="2">Uncharacterized protein</fullName>
    </submittedName>
</protein>
<name>A0A7S4W3S8_9STRA</name>
<gene>
    <name evidence="2" type="ORF">DBRI00130_LOCUS44795</name>
</gene>
<organism evidence="2">
    <name type="scientific">Ditylum brightwellii</name>
    <dbReference type="NCBI Taxonomy" id="49249"/>
    <lineage>
        <taxon>Eukaryota</taxon>
        <taxon>Sar</taxon>
        <taxon>Stramenopiles</taxon>
        <taxon>Ochrophyta</taxon>
        <taxon>Bacillariophyta</taxon>
        <taxon>Mediophyceae</taxon>
        <taxon>Lithodesmiophycidae</taxon>
        <taxon>Lithodesmiales</taxon>
        <taxon>Lithodesmiaceae</taxon>
        <taxon>Ditylum</taxon>
    </lineage>
</organism>
<feature type="region of interest" description="Disordered" evidence="1">
    <location>
        <begin position="44"/>
        <end position="91"/>
    </location>
</feature>
<evidence type="ECO:0000313" key="2">
    <source>
        <dbReference type="EMBL" id="CAE4670535.1"/>
    </source>
</evidence>